<dbReference type="Pfam" id="PF11864">
    <property type="entry name" value="DUF3384"/>
    <property type="match status" value="1"/>
</dbReference>
<feature type="region of interest" description="Disordered" evidence="2">
    <location>
        <begin position="977"/>
        <end position="1007"/>
    </location>
</feature>
<feature type="region of interest" description="Disordered" evidence="2">
    <location>
        <begin position="1"/>
        <end position="41"/>
    </location>
</feature>
<dbReference type="InterPro" id="IPR035974">
    <property type="entry name" value="Rap/Ran-GAP_sf"/>
</dbReference>
<keyword evidence="5" id="KW-1185">Reference proteome</keyword>
<sequence>RQEQQQQQQDSSIADKLRVLFNKKPSSTSSEPQQLQQQQQQQQPVLTEQLVESLSCGQDVELRIKAVQQLTELVSNRRLETESGGLERIWLAVRDLVDAGQTDNLDARSAVWRLVTALAGAYYPCLGYARAAMFQALQTDTGLPEVDSNPAELCDRIEALRVLTRSGVDLNLMEEEAGPLLCRWLARTGGSTSASNALFPLLLSIVEHNAGHLDHEHVRDMALTVWSLTQSVSNVSQCGQHYVALLRKLVQHHSLPMECLMATLRALCLMATNAALSVKSWDVVHSLLCSHLGQATLLVLCALLESPDSSIEIARGSVACLSLALWGERGQRVDQLCPNYTSVLLCLLRALNRQSAAAGDSFVARQLAFDILASVARLLEAMTTVAGLRSLCWTVLLDLLDKCLFDFDVGGDAGDKEKVCLAIEQLLGFGQVQQKQRLFTGSAADLDRLHELLLNCLPVRPAQTAAAGLCQSAWARRHCLRVAPRLLGDSLRTPVALAGLRLLAAAWTDRTAGGDRLPIVSALNSAATAQRIQQPDKQFACSAVELSLGWLTSLINSSQSSGSSEPERCLRSACLVWATQVCQTDSAGSALLSAVRGLSSVFSVSLRHDCLEVAVQVYELLAGQISQLPQQQQSRDIRLALVDFIVSFRLDDRTGSKLVPSRRICLLLLEDKKQQKQQDHVYLPLTKATCLLAPLLSTERNLSVLRALLDGICALAPHRTLLPLEEAANPLIVSLCKFFLSQQQQPAPIIISALSAARSLAPYLVDCPVELQNQLAAAVCQILSNLQSRRHPQESGLAASALAALTQLLIETPGAVKPVLPQLAHLLFAMQRGSAADWELAEHPEADDAAATSNDQPPVSLTALHFLSFLCRQPDLLVSLSPVEYRCLTSSALAGCHPGRCSCYGVQLAHDLVLRLLLALPMGQQRINESEFIVSTLSDMFGGQQQQQQQQQQLLQKQQSSKLSLNVTSQHRLRLNDSRQSSVATVARQLSNEDSSDRPRGGSLNERAMSSNLDSLSLECDGLVSGLLRSGPDQRASDSRPGIHSLLRLGNVAAFDTRDFNRDLAAVTCDLAEHFSVLPLYLDETELLKATDSGAPQSPTSAAEAAVVFRAASSAPESENKDHQQQTTKTQHRWLIGSSLICVAPTSFAGRSEVRIHRVAGVTSAAVKLSAAAESDVDDSAAAVAAFHAMYRGLSPAGLNNIAPLRLRDDSELLRLSCDRLDHLRVPQVHSIGLVYADQHQSAESEFFSNQAGSPRYAAFLRRLATPRDLLRDDGAGTGGWDAEDDGRWLWQLRLGLKSAVFHAVTAMRPAESGRGREGINRKKRLVGNDLTAVIYQEAGSRYGVESIATQCLFSHLVIQPLPNGLNRVRLVVKDVPGLADSFSDWRLCLVSDNALPLVASQLALLTDLAAQVATGAPRDAANPGGNVYLARLLQLRRVWSLADRETGIGCLAE</sequence>
<feature type="non-terminal residue" evidence="4">
    <location>
        <position position="1"/>
    </location>
</feature>
<feature type="compositionally biased region" description="Low complexity" evidence="2">
    <location>
        <begin position="25"/>
        <end position="41"/>
    </location>
</feature>
<feature type="domain" description="Rap-GAP" evidence="3">
    <location>
        <begin position="1218"/>
        <end position="1454"/>
    </location>
</feature>
<dbReference type="GO" id="GO:0032007">
    <property type="term" value="P:negative regulation of TOR signaling"/>
    <property type="evidence" value="ECO:0007669"/>
    <property type="project" value="TreeGrafter"/>
</dbReference>
<evidence type="ECO:0000256" key="1">
    <source>
        <dbReference type="ARBA" id="ARBA00022468"/>
    </source>
</evidence>
<evidence type="ECO:0000256" key="2">
    <source>
        <dbReference type="SAM" id="MobiDB-lite"/>
    </source>
</evidence>
<dbReference type="SUPFAM" id="SSF48371">
    <property type="entry name" value="ARM repeat"/>
    <property type="match status" value="1"/>
</dbReference>
<dbReference type="PROSITE" id="PS50085">
    <property type="entry name" value="RAPGAP"/>
    <property type="match status" value="1"/>
</dbReference>
<dbReference type="InterPro" id="IPR027107">
    <property type="entry name" value="Tuberin/Ral-act_asu"/>
</dbReference>
<keyword evidence="1" id="KW-0343">GTPase activation</keyword>
<evidence type="ECO:0000313" key="5">
    <source>
        <dbReference type="Proteomes" id="UP000215902"/>
    </source>
</evidence>
<dbReference type="PANTHER" id="PTHR10063:SF0">
    <property type="entry name" value="TUBERIN"/>
    <property type="match status" value="1"/>
</dbReference>
<dbReference type="Proteomes" id="UP000215902">
    <property type="component" value="Unassembled WGS sequence"/>
</dbReference>
<dbReference type="PANTHER" id="PTHR10063">
    <property type="entry name" value="TUBERIN"/>
    <property type="match status" value="1"/>
</dbReference>
<gene>
    <name evidence="4" type="ORF">BOX15_Mlig001917g4</name>
</gene>
<evidence type="ECO:0000313" key="4">
    <source>
        <dbReference type="EMBL" id="PAA85829.1"/>
    </source>
</evidence>
<dbReference type="EMBL" id="NIVC01000303">
    <property type="protein sequence ID" value="PAA85829.1"/>
    <property type="molecule type" value="Genomic_DNA"/>
</dbReference>
<dbReference type="GO" id="GO:0005096">
    <property type="term" value="F:GTPase activator activity"/>
    <property type="evidence" value="ECO:0007669"/>
    <property type="project" value="UniProtKB-KW"/>
</dbReference>
<dbReference type="Pfam" id="PF02145">
    <property type="entry name" value="Rap_GAP"/>
    <property type="match status" value="1"/>
</dbReference>
<dbReference type="GO" id="GO:0033596">
    <property type="term" value="C:TSC1-TSC2 complex"/>
    <property type="evidence" value="ECO:0007669"/>
    <property type="project" value="TreeGrafter"/>
</dbReference>
<protein>
    <recommendedName>
        <fullName evidence="3">Rap-GAP domain-containing protein</fullName>
    </recommendedName>
</protein>
<dbReference type="OrthoDB" id="5797019at2759"/>
<dbReference type="GO" id="GO:0051056">
    <property type="term" value="P:regulation of small GTPase mediated signal transduction"/>
    <property type="evidence" value="ECO:0007669"/>
    <property type="project" value="InterPro"/>
</dbReference>
<dbReference type="STRING" id="282301.A0A267GKN0"/>
<dbReference type="InterPro" id="IPR024584">
    <property type="entry name" value="Tuberin_N"/>
</dbReference>
<dbReference type="InterPro" id="IPR016024">
    <property type="entry name" value="ARM-type_fold"/>
</dbReference>
<reference evidence="4 5" key="1">
    <citation type="submission" date="2017-06" db="EMBL/GenBank/DDBJ databases">
        <title>A platform for efficient transgenesis in Macrostomum lignano, a flatworm model organism for stem cell research.</title>
        <authorList>
            <person name="Berezikov E."/>
        </authorList>
    </citation>
    <scope>NUCLEOTIDE SEQUENCE [LARGE SCALE GENOMIC DNA]</scope>
    <source>
        <strain evidence="4">DV1</strain>
        <tissue evidence="4">Whole organism</tissue>
    </source>
</reference>
<name>A0A267GKN0_9PLAT</name>
<feature type="compositionally biased region" description="Polar residues" evidence="2">
    <location>
        <begin position="978"/>
        <end position="993"/>
    </location>
</feature>
<dbReference type="Gene3D" id="3.40.50.11210">
    <property type="entry name" value="Rap/Ran-GAP"/>
    <property type="match status" value="1"/>
</dbReference>
<comment type="caution">
    <text evidence="4">The sequence shown here is derived from an EMBL/GenBank/DDBJ whole genome shotgun (WGS) entry which is preliminary data.</text>
</comment>
<dbReference type="SUPFAM" id="SSF111347">
    <property type="entry name" value="Rap/Ran-GAP"/>
    <property type="match status" value="1"/>
</dbReference>
<organism evidence="4 5">
    <name type="scientific">Macrostomum lignano</name>
    <dbReference type="NCBI Taxonomy" id="282301"/>
    <lineage>
        <taxon>Eukaryota</taxon>
        <taxon>Metazoa</taxon>
        <taxon>Spiralia</taxon>
        <taxon>Lophotrochozoa</taxon>
        <taxon>Platyhelminthes</taxon>
        <taxon>Rhabditophora</taxon>
        <taxon>Macrostomorpha</taxon>
        <taxon>Macrostomida</taxon>
        <taxon>Macrostomidae</taxon>
        <taxon>Macrostomum</taxon>
    </lineage>
</organism>
<dbReference type="GO" id="GO:0005634">
    <property type="term" value="C:nucleus"/>
    <property type="evidence" value="ECO:0007669"/>
    <property type="project" value="InterPro"/>
</dbReference>
<evidence type="ECO:0000259" key="3">
    <source>
        <dbReference type="PROSITE" id="PS50085"/>
    </source>
</evidence>
<dbReference type="InterPro" id="IPR000331">
    <property type="entry name" value="Rap/Ran_GAP_dom"/>
</dbReference>
<proteinExistence type="predicted"/>
<accession>A0A267GKN0</accession>